<feature type="chain" id="PRO_5043455114" description="Lipoprotein" evidence="1">
    <location>
        <begin position="22"/>
        <end position="230"/>
    </location>
</feature>
<dbReference type="KEGG" id="fya:KMW28_27085"/>
<dbReference type="PROSITE" id="PS51257">
    <property type="entry name" value="PROKAR_LIPOPROTEIN"/>
    <property type="match status" value="1"/>
</dbReference>
<keyword evidence="3" id="KW-1185">Reference proteome</keyword>
<evidence type="ECO:0000313" key="3">
    <source>
        <dbReference type="Proteomes" id="UP000678679"/>
    </source>
</evidence>
<keyword evidence="1" id="KW-0732">Signal</keyword>
<name>A0AAX1NDV2_9BACT</name>
<evidence type="ECO:0000313" key="2">
    <source>
        <dbReference type="EMBL" id="QWG04565.1"/>
    </source>
</evidence>
<accession>A0AAX1NDV2</accession>
<dbReference type="Proteomes" id="UP000678679">
    <property type="component" value="Chromosome 2"/>
</dbReference>
<protein>
    <recommendedName>
        <fullName evidence="4">Lipoprotein</fullName>
    </recommendedName>
</protein>
<dbReference type="EMBL" id="CP076133">
    <property type="protein sequence ID" value="QWG04565.1"/>
    <property type="molecule type" value="Genomic_DNA"/>
</dbReference>
<dbReference type="AlphaFoldDB" id="A0AAX1NDV2"/>
<organism evidence="2 3">
    <name type="scientific">Flammeovirga yaeyamensis</name>
    <dbReference type="NCBI Taxonomy" id="367791"/>
    <lineage>
        <taxon>Bacteria</taxon>
        <taxon>Pseudomonadati</taxon>
        <taxon>Bacteroidota</taxon>
        <taxon>Cytophagia</taxon>
        <taxon>Cytophagales</taxon>
        <taxon>Flammeovirgaceae</taxon>
        <taxon>Flammeovirga</taxon>
    </lineage>
</organism>
<evidence type="ECO:0000256" key="1">
    <source>
        <dbReference type="SAM" id="SignalP"/>
    </source>
</evidence>
<sequence length="230" mass="26020">MKKLILILSTLVVFSCTPLLEQDLSSKNFNEFVELVNQTDSLNSLEKAYIVDYSKAKYNMMQNMKGIADKVEFLAGGDKIQTEEEKQAKEDQFKVKTFFNDALAEYREKEKERLEKVRINQIVKTAIEGTKITFKHIKGSRYNSYTSSLQIKGSTVDFDSLGISGLVVKIGYGNQKLGKELIKDDYTFNASMETYHKSGELVGVTIGDNNTVVEVVDVEDSIVYKKGLFE</sequence>
<gene>
    <name evidence="2" type="ORF">KMW28_27085</name>
</gene>
<feature type="signal peptide" evidence="1">
    <location>
        <begin position="1"/>
        <end position="21"/>
    </location>
</feature>
<proteinExistence type="predicted"/>
<evidence type="ECO:0008006" key="4">
    <source>
        <dbReference type="Google" id="ProtNLM"/>
    </source>
</evidence>
<dbReference type="RefSeq" id="WP_169665457.1">
    <property type="nucleotide sequence ID" value="NZ_CP076133.1"/>
</dbReference>
<reference evidence="2 3" key="1">
    <citation type="submission" date="2021-05" db="EMBL/GenBank/DDBJ databases">
        <title>Comparative genomic studies on the polysaccharide-degrading batcterial strains of the Flammeovirga genus.</title>
        <authorList>
            <person name="Zewei F."/>
            <person name="Zheng Z."/>
            <person name="Yu L."/>
            <person name="Ruyue G."/>
            <person name="Yanhong M."/>
            <person name="Yuanyuan C."/>
            <person name="Jingyan G."/>
            <person name="Wenjun H."/>
        </authorList>
    </citation>
    <scope>NUCLEOTIDE SEQUENCE [LARGE SCALE GENOMIC DNA]</scope>
    <source>
        <strain evidence="2 3">NBRC:100898</strain>
    </source>
</reference>